<proteinExistence type="predicted"/>
<dbReference type="EMBL" id="MU394305">
    <property type="protein sequence ID" value="KAI6087885.1"/>
    <property type="molecule type" value="Genomic_DNA"/>
</dbReference>
<gene>
    <name evidence="1" type="ORF">F4821DRAFT_100931</name>
</gene>
<evidence type="ECO:0000313" key="1">
    <source>
        <dbReference type="EMBL" id="KAI6087885.1"/>
    </source>
</evidence>
<organism evidence="1 2">
    <name type="scientific">Hypoxylon rubiginosum</name>
    <dbReference type="NCBI Taxonomy" id="110542"/>
    <lineage>
        <taxon>Eukaryota</taxon>
        <taxon>Fungi</taxon>
        <taxon>Dikarya</taxon>
        <taxon>Ascomycota</taxon>
        <taxon>Pezizomycotina</taxon>
        <taxon>Sordariomycetes</taxon>
        <taxon>Xylariomycetidae</taxon>
        <taxon>Xylariales</taxon>
        <taxon>Hypoxylaceae</taxon>
        <taxon>Hypoxylon</taxon>
    </lineage>
</organism>
<dbReference type="Proteomes" id="UP001497680">
    <property type="component" value="Unassembled WGS sequence"/>
</dbReference>
<keyword evidence="2" id="KW-1185">Reference proteome</keyword>
<sequence>MPPCTSSKLANDGNYPDFQPAAARANLSSTIDYHRSLLDQHRHQHESTQPSRIQTHPSPNHPRSSIRQWLPLSNARKTGPAWQNKETTRRCNKTKNEKDQNNLELTAPPYPQLTRKDLEEFEALPVAIRRKYFSTLERLRLAQSSGILDYPKDFNDHREPTYFDNQHYRRHKLKGASLSTDVTLAGRPLTSPTYRDRDHAHAHAVSVDTAFLAKLPAKIREKHLTREEQVIVAKQLRPSVILDAADEAILKVGRASRRPSPPPVYPPTLSSSERPSMDSLASDNASAGAHDALYDSFRWLDEDEDLDLRLTLDDYHINLRETVPMPEAPKEARPPSFRRHLSFSKIPFGRTSISSSRPGTKDTSHPMLNSPVPTPVVYPQNGRRKSRALSLITPKHNAHESIASIDPAAAHYQDPEARLKLRVYLASPQKFDEAIEFGFPSNDASASPYSDMPGVKGHRRGMLSTDSEKFKTFLEDDQSSTCSDDASLPDPESPRTPQTLDKHDKPLQRTGTSDYHSSRAPENYAHAPAASREMTLRMTLTRPDLRACEDQMYGWQKESQQQYTGKRSQTWSSRDDTPTSAYAKDGPKESMDKIFAEIDQELGLPPTTDNNVVKRFWNRVRRN</sequence>
<protein>
    <submittedName>
        <fullName evidence="1">Uncharacterized protein</fullName>
    </submittedName>
</protein>
<name>A0ACC0D583_9PEZI</name>
<accession>A0ACC0D583</accession>
<comment type="caution">
    <text evidence="1">The sequence shown here is derived from an EMBL/GenBank/DDBJ whole genome shotgun (WGS) entry which is preliminary data.</text>
</comment>
<evidence type="ECO:0000313" key="2">
    <source>
        <dbReference type="Proteomes" id="UP001497680"/>
    </source>
</evidence>
<reference evidence="1 2" key="1">
    <citation type="journal article" date="2022" name="New Phytol.">
        <title>Ecological generalism drives hyperdiversity of secondary metabolite gene clusters in xylarialean endophytes.</title>
        <authorList>
            <person name="Franco M.E.E."/>
            <person name="Wisecaver J.H."/>
            <person name="Arnold A.E."/>
            <person name="Ju Y.M."/>
            <person name="Slot J.C."/>
            <person name="Ahrendt S."/>
            <person name="Moore L.P."/>
            <person name="Eastman K.E."/>
            <person name="Scott K."/>
            <person name="Konkel Z."/>
            <person name="Mondo S.J."/>
            <person name="Kuo A."/>
            <person name="Hayes R.D."/>
            <person name="Haridas S."/>
            <person name="Andreopoulos B."/>
            <person name="Riley R."/>
            <person name="LaButti K."/>
            <person name="Pangilinan J."/>
            <person name="Lipzen A."/>
            <person name="Amirebrahimi M."/>
            <person name="Yan J."/>
            <person name="Adam C."/>
            <person name="Keymanesh K."/>
            <person name="Ng V."/>
            <person name="Louie K."/>
            <person name="Northen T."/>
            <person name="Drula E."/>
            <person name="Henrissat B."/>
            <person name="Hsieh H.M."/>
            <person name="Youens-Clark K."/>
            <person name="Lutzoni F."/>
            <person name="Miadlikowska J."/>
            <person name="Eastwood D.C."/>
            <person name="Hamelin R.C."/>
            <person name="Grigoriev I.V."/>
            <person name="U'Ren J.M."/>
        </authorList>
    </citation>
    <scope>NUCLEOTIDE SEQUENCE [LARGE SCALE GENOMIC DNA]</scope>
    <source>
        <strain evidence="1 2">ER1909</strain>
    </source>
</reference>